<dbReference type="Proteomes" id="UP001462961">
    <property type="component" value="Unassembled WGS sequence"/>
</dbReference>
<evidence type="ECO:0000313" key="1">
    <source>
        <dbReference type="EMBL" id="MEO1758165.1"/>
    </source>
</evidence>
<protein>
    <submittedName>
        <fullName evidence="1">Uncharacterized protein</fullName>
    </submittedName>
</protein>
<comment type="caution">
    <text evidence="1">The sequence shown here is derived from an EMBL/GenBank/DDBJ whole genome shotgun (WGS) entry which is preliminary data.</text>
</comment>
<accession>A0ABV0E7Z1</accession>
<proteinExistence type="predicted"/>
<dbReference type="EMBL" id="JAYLVJ010000048">
    <property type="protein sequence ID" value="MEO1758165.1"/>
    <property type="molecule type" value="Genomic_DNA"/>
</dbReference>
<dbReference type="RefSeq" id="WP_176056876.1">
    <property type="nucleotide sequence ID" value="NZ_CADFFM010000005.1"/>
</dbReference>
<evidence type="ECO:0000313" key="2">
    <source>
        <dbReference type="Proteomes" id="UP001462961"/>
    </source>
</evidence>
<keyword evidence="2" id="KW-1185">Reference proteome</keyword>
<organism evidence="1 2">
    <name type="scientific">Paraburkholderia caribensis</name>
    <dbReference type="NCBI Taxonomy" id="75105"/>
    <lineage>
        <taxon>Bacteria</taxon>
        <taxon>Pseudomonadati</taxon>
        <taxon>Pseudomonadota</taxon>
        <taxon>Betaproteobacteria</taxon>
        <taxon>Burkholderiales</taxon>
        <taxon>Burkholderiaceae</taxon>
        <taxon>Paraburkholderia</taxon>
    </lineage>
</organism>
<sequence>MSIEWPRKVVCTKNPAGADVIVDRRPLVKGELPLVAWRFSECDPAASQGRATQAREQRVSTVRETRRHAGFGQVNGDELAVGQREQIGLIKIGLGGRVLDQHERRKFVWAQHGYLLKGAAPALADINDLQMPLQPANMFWRFFGPSNAYGIDGVLIVMLCFLNFNRN</sequence>
<gene>
    <name evidence="1" type="ORF">VOI32_30035</name>
</gene>
<reference evidence="1 2" key="1">
    <citation type="submission" date="2024-01" db="EMBL/GenBank/DDBJ databases">
        <title>The diversity of rhizobia nodulating Mimosa spp. in eleven states of Brazil covering several biomes is determined by host plant, location, and edaphic factors.</title>
        <authorList>
            <person name="Rouws L."/>
            <person name="Barauna A."/>
            <person name="Beukes C."/>
            <person name="De Faria S.M."/>
            <person name="Gross E."/>
            <person name="Dos Reis Junior F.B."/>
            <person name="Simon M."/>
            <person name="Maluk M."/>
            <person name="Odee D.W."/>
            <person name="Kenicer G."/>
            <person name="Young J.P.W."/>
            <person name="Reis V.M."/>
            <person name="Zilli J."/>
            <person name="James E.K."/>
        </authorList>
    </citation>
    <scope>NUCLEOTIDE SEQUENCE [LARGE SCALE GENOMIC DNA]</scope>
    <source>
        <strain evidence="1 2">JHI1651</strain>
    </source>
</reference>
<name>A0ABV0E7Z1_9BURK</name>